<dbReference type="GO" id="GO:0003677">
    <property type="term" value="F:DNA binding"/>
    <property type="evidence" value="ECO:0007669"/>
    <property type="project" value="UniProtKB-UniRule"/>
</dbReference>
<dbReference type="PRINTS" id="PR00455">
    <property type="entry name" value="HTHTETR"/>
</dbReference>
<dbReference type="Proteomes" id="UP000254400">
    <property type="component" value="Unassembled WGS sequence"/>
</dbReference>
<dbReference type="InterPro" id="IPR001647">
    <property type="entry name" value="HTH_TetR"/>
</dbReference>
<dbReference type="Gene3D" id="1.10.10.60">
    <property type="entry name" value="Homeodomain-like"/>
    <property type="match status" value="1"/>
</dbReference>
<dbReference type="InterPro" id="IPR050624">
    <property type="entry name" value="HTH-type_Tx_Regulator"/>
</dbReference>
<dbReference type="Pfam" id="PF00440">
    <property type="entry name" value="TetR_N"/>
    <property type="match status" value="1"/>
</dbReference>
<name>A0A378XW72_PAEPO</name>
<dbReference type="PANTHER" id="PTHR43479">
    <property type="entry name" value="ACREF/ENVCD OPERON REPRESSOR-RELATED"/>
    <property type="match status" value="1"/>
</dbReference>
<evidence type="ECO:0000256" key="3">
    <source>
        <dbReference type="ARBA" id="ARBA00023163"/>
    </source>
</evidence>
<dbReference type="Gene3D" id="1.10.357.10">
    <property type="entry name" value="Tetracycline Repressor, domain 2"/>
    <property type="match status" value="1"/>
</dbReference>
<dbReference type="PROSITE" id="PS50977">
    <property type="entry name" value="HTH_TETR_2"/>
    <property type="match status" value="1"/>
</dbReference>
<dbReference type="GeneID" id="93350705"/>
<dbReference type="FunFam" id="1.10.10.60:FF:000141">
    <property type="entry name" value="TetR family transcriptional regulator"/>
    <property type="match status" value="1"/>
</dbReference>
<keyword evidence="1" id="KW-0805">Transcription regulation</keyword>
<protein>
    <submittedName>
        <fullName evidence="4">HTH-type transcriptional repressor BscR</fullName>
    </submittedName>
</protein>
<proteinExistence type="predicted"/>
<reference evidence="4 5" key="1">
    <citation type="submission" date="2018-06" db="EMBL/GenBank/DDBJ databases">
        <authorList>
            <consortium name="Pathogen Informatics"/>
            <person name="Doyle S."/>
        </authorList>
    </citation>
    <scope>NUCLEOTIDE SEQUENCE [LARGE SCALE GENOMIC DNA]</scope>
    <source>
        <strain evidence="4 5">NCTC10343</strain>
    </source>
</reference>
<evidence type="ECO:0000313" key="5">
    <source>
        <dbReference type="Proteomes" id="UP000254400"/>
    </source>
</evidence>
<sequence length="192" mass="21929">MGDMHGDKYEAILDAAYTVFGTKGFYESKISEIAEQAGVAKGTVYLYFKSKEQLFTAVTRRDCEQYLSEMQGALVNRTLGEGLLRMANLHLHYYYKRKQHTKLFFMTPNSDPDLMEFMRGFIQDYTDLVKNKLASEGVPQPEFHAKAFIGMMERLKMDILLNQDFRACDVDQTAALAANLFMHGCEAGVQKF</sequence>
<gene>
    <name evidence="4" type="primary">bscR1</name>
    <name evidence="4" type="ORF">NCTC10343_01926</name>
</gene>
<keyword evidence="2" id="KW-0238">DNA-binding</keyword>
<evidence type="ECO:0000256" key="1">
    <source>
        <dbReference type="ARBA" id="ARBA00023015"/>
    </source>
</evidence>
<evidence type="ECO:0000256" key="2">
    <source>
        <dbReference type="ARBA" id="ARBA00023125"/>
    </source>
</evidence>
<organism evidence="4 5">
    <name type="scientific">Paenibacillus polymyxa</name>
    <name type="common">Bacillus polymyxa</name>
    <dbReference type="NCBI Taxonomy" id="1406"/>
    <lineage>
        <taxon>Bacteria</taxon>
        <taxon>Bacillati</taxon>
        <taxon>Bacillota</taxon>
        <taxon>Bacilli</taxon>
        <taxon>Bacillales</taxon>
        <taxon>Paenibacillaceae</taxon>
        <taxon>Paenibacillus</taxon>
    </lineage>
</organism>
<dbReference type="InterPro" id="IPR009057">
    <property type="entry name" value="Homeodomain-like_sf"/>
</dbReference>
<dbReference type="SUPFAM" id="SSF46689">
    <property type="entry name" value="Homeodomain-like"/>
    <property type="match status" value="1"/>
</dbReference>
<dbReference type="RefSeq" id="WP_017425849.1">
    <property type="nucleotide sequence ID" value="NZ_CP023711.1"/>
</dbReference>
<dbReference type="PANTHER" id="PTHR43479:SF11">
    <property type="entry name" value="ACREF_ENVCD OPERON REPRESSOR-RELATED"/>
    <property type="match status" value="1"/>
</dbReference>
<dbReference type="GO" id="GO:0045892">
    <property type="term" value="P:negative regulation of DNA-templated transcription"/>
    <property type="evidence" value="ECO:0007669"/>
    <property type="project" value="UniProtKB-ARBA"/>
</dbReference>
<dbReference type="AlphaFoldDB" id="A0A378XW72"/>
<accession>A0A378XW72</accession>
<evidence type="ECO:0000313" key="4">
    <source>
        <dbReference type="EMBL" id="SUA68876.1"/>
    </source>
</evidence>
<dbReference type="EMBL" id="UGSC01000001">
    <property type="protein sequence ID" value="SUA68876.1"/>
    <property type="molecule type" value="Genomic_DNA"/>
</dbReference>
<keyword evidence="3" id="KW-0804">Transcription</keyword>